<evidence type="ECO:0000256" key="4">
    <source>
        <dbReference type="ARBA" id="ARBA00022840"/>
    </source>
</evidence>
<comment type="caution">
    <text evidence="8">The sequence shown here is derived from an EMBL/GenBank/DDBJ whole genome shotgun (WGS) entry which is preliminary data.</text>
</comment>
<dbReference type="GO" id="GO:0005737">
    <property type="term" value="C:cytoplasm"/>
    <property type="evidence" value="ECO:0007669"/>
    <property type="project" value="UniProtKB-SubCell"/>
</dbReference>
<keyword evidence="9" id="KW-1185">Reference proteome</keyword>
<keyword evidence="2 6" id="KW-0819">tRNA processing</keyword>
<dbReference type="SUPFAM" id="SSF52402">
    <property type="entry name" value="Adenine nucleotide alpha hydrolases-like"/>
    <property type="match status" value="1"/>
</dbReference>
<sequence length="416" mass="44089">MAAGTVGRRLAAALAAIPGGPLGVAVSGGGDSLALMVLLAECAEGRPLRAVTVDHGLRPDSAAEARQAADAAARLGIAHDILPWTDRPSGNLQDAARRARRALIGGWAARHRIGLIALGHTRDDQAETFLLRLARGSGLYGLTGMKPVQQAAGVTWVRPLLSLRREALRDELRARGLDWAEDPGNRDPRFDRARLRAAMPELDRLGLGVERLAETAAALDRAARVVRAAVAELARSAAEPSAAGYLRLDRARLRAAEPELRLRLLAEALRWVSGADYTPRLAQLQALDAWAWDDADAAPARRTLHGCVVERGGGSVTVLREAERTGPAVPAGQVWDGRWGTGPAEPGVTVAALGEAGLAELPDWRATGHPRLALAALPAFRRRGALIAAPFALPREPCHAWLLTEPGRFLAALGPS</sequence>
<dbReference type="Proteomes" id="UP000474957">
    <property type="component" value="Unassembled WGS sequence"/>
</dbReference>
<dbReference type="EC" id="6.3.4.19" evidence="6"/>
<comment type="domain">
    <text evidence="6">The N-terminal region contains the highly conserved SGGXDS motif, predicted to be a P-loop motif involved in ATP binding.</text>
</comment>
<evidence type="ECO:0000313" key="9">
    <source>
        <dbReference type="Proteomes" id="UP000474957"/>
    </source>
</evidence>
<dbReference type="InterPro" id="IPR012094">
    <property type="entry name" value="tRNA_Ile_lys_synt"/>
</dbReference>
<evidence type="ECO:0000313" key="8">
    <source>
        <dbReference type="EMBL" id="MSU88407.1"/>
    </source>
</evidence>
<feature type="domain" description="tRNA(Ile)-lysidine/2-thiocytidine synthase N-terminal" evidence="7">
    <location>
        <begin position="23"/>
        <end position="197"/>
    </location>
</feature>
<dbReference type="Gene3D" id="3.40.50.620">
    <property type="entry name" value="HUPs"/>
    <property type="match status" value="1"/>
</dbReference>
<comment type="similarity">
    <text evidence="6">Belongs to the tRNA(Ile)-lysidine synthase family.</text>
</comment>
<reference evidence="8 9" key="1">
    <citation type="submission" date="2019-10" db="EMBL/GenBank/DDBJ databases">
        <title>Cognatihalovulum marinum gen. nov. sp. nov., a new member of the family Rhodobacteraceae isolated from deep seawater of the Northwest Indian Ocean.</title>
        <authorList>
            <person name="Ruan C."/>
            <person name="Wang J."/>
            <person name="Zheng X."/>
            <person name="Song L."/>
            <person name="Zhu Y."/>
            <person name="Huang Y."/>
            <person name="Lu Z."/>
            <person name="Du W."/>
            <person name="Huang L."/>
            <person name="Dai X."/>
        </authorList>
    </citation>
    <scope>NUCLEOTIDE SEQUENCE [LARGE SCALE GENOMIC DNA]</scope>
    <source>
        <strain evidence="8 9">2CG4</strain>
    </source>
</reference>
<organism evidence="8 9">
    <name type="scientific">Halovulum marinum</name>
    <dbReference type="NCBI Taxonomy" id="2662447"/>
    <lineage>
        <taxon>Bacteria</taxon>
        <taxon>Pseudomonadati</taxon>
        <taxon>Pseudomonadota</taxon>
        <taxon>Alphaproteobacteria</taxon>
        <taxon>Rhodobacterales</taxon>
        <taxon>Paracoccaceae</taxon>
        <taxon>Halovulum</taxon>
    </lineage>
</organism>
<name>A0A6L5YW07_9RHOB</name>
<dbReference type="CDD" id="cd01992">
    <property type="entry name" value="TilS_N"/>
    <property type="match status" value="1"/>
</dbReference>
<feature type="binding site" evidence="6">
    <location>
        <begin position="27"/>
        <end position="32"/>
    </location>
    <ligand>
        <name>ATP</name>
        <dbReference type="ChEBI" id="CHEBI:30616"/>
    </ligand>
</feature>
<keyword evidence="4 6" id="KW-0067">ATP-binding</keyword>
<dbReference type="HAMAP" id="MF_01161">
    <property type="entry name" value="tRNA_Ile_lys_synt"/>
    <property type="match status" value="1"/>
</dbReference>
<keyword evidence="3 6" id="KW-0547">Nucleotide-binding</keyword>
<dbReference type="GO" id="GO:0032267">
    <property type="term" value="F:tRNA(Ile)-lysidine synthase activity"/>
    <property type="evidence" value="ECO:0007669"/>
    <property type="project" value="UniProtKB-EC"/>
</dbReference>
<comment type="subcellular location">
    <subcellularLocation>
        <location evidence="6">Cytoplasm</location>
    </subcellularLocation>
</comment>
<evidence type="ECO:0000256" key="5">
    <source>
        <dbReference type="ARBA" id="ARBA00048539"/>
    </source>
</evidence>
<dbReference type="InterPro" id="IPR014729">
    <property type="entry name" value="Rossmann-like_a/b/a_fold"/>
</dbReference>
<gene>
    <name evidence="6 8" type="primary">tilS</name>
    <name evidence="8" type="ORF">GE300_02095</name>
</gene>
<dbReference type="GO" id="GO:0005524">
    <property type="term" value="F:ATP binding"/>
    <property type="evidence" value="ECO:0007669"/>
    <property type="project" value="UniProtKB-UniRule"/>
</dbReference>
<evidence type="ECO:0000256" key="3">
    <source>
        <dbReference type="ARBA" id="ARBA00022741"/>
    </source>
</evidence>
<dbReference type="NCBIfam" id="TIGR02432">
    <property type="entry name" value="lysidine_TilS_N"/>
    <property type="match status" value="1"/>
</dbReference>
<accession>A0A6L5YW07</accession>
<protein>
    <recommendedName>
        <fullName evidence="6">tRNA(Ile)-lysidine synthase</fullName>
        <ecNumber evidence="6">6.3.4.19</ecNumber>
    </recommendedName>
    <alternativeName>
        <fullName evidence="6">tRNA(Ile)-2-lysyl-cytidine synthase</fullName>
    </alternativeName>
    <alternativeName>
        <fullName evidence="6">tRNA(Ile)-lysidine synthetase</fullName>
    </alternativeName>
</protein>
<evidence type="ECO:0000256" key="6">
    <source>
        <dbReference type="HAMAP-Rule" id="MF_01161"/>
    </source>
</evidence>
<dbReference type="PANTHER" id="PTHR43033:SF1">
    <property type="entry name" value="TRNA(ILE)-LYSIDINE SYNTHASE-RELATED"/>
    <property type="match status" value="1"/>
</dbReference>
<evidence type="ECO:0000256" key="1">
    <source>
        <dbReference type="ARBA" id="ARBA00022598"/>
    </source>
</evidence>
<dbReference type="Pfam" id="PF01171">
    <property type="entry name" value="ATP_bind_3"/>
    <property type="match status" value="1"/>
</dbReference>
<evidence type="ECO:0000259" key="7">
    <source>
        <dbReference type="Pfam" id="PF01171"/>
    </source>
</evidence>
<dbReference type="InterPro" id="IPR011063">
    <property type="entry name" value="TilS/TtcA_N"/>
</dbReference>
<dbReference type="EMBL" id="WIND01000001">
    <property type="protein sequence ID" value="MSU88407.1"/>
    <property type="molecule type" value="Genomic_DNA"/>
</dbReference>
<dbReference type="PANTHER" id="PTHR43033">
    <property type="entry name" value="TRNA(ILE)-LYSIDINE SYNTHASE-RELATED"/>
    <property type="match status" value="1"/>
</dbReference>
<dbReference type="RefSeq" id="WP_154444438.1">
    <property type="nucleotide sequence ID" value="NZ_WIND01000001.1"/>
</dbReference>
<comment type="catalytic activity">
    <reaction evidence="5 6">
        <text>cytidine(34) in tRNA(Ile2) + L-lysine + ATP = lysidine(34) in tRNA(Ile2) + AMP + diphosphate + H(+)</text>
        <dbReference type="Rhea" id="RHEA:43744"/>
        <dbReference type="Rhea" id="RHEA-COMP:10625"/>
        <dbReference type="Rhea" id="RHEA-COMP:10670"/>
        <dbReference type="ChEBI" id="CHEBI:15378"/>
        <dbReference type="ChEBI" id="CHEBI:30616"/>
        <dbReference type="ChEBI" id="CHEBI:32551"/>
        <dbReference type="ChEBI" id="CHEBI:33019"/>
        <dbReference type="ChEBI" id="CHEBI:82748"/>
        <dbReference type="ChEBI" id="CHEBI:83665"/>
        <dbReference type="ChEBI" id="CHEBI:456215"/>
        <dbReference type="EC" id="6.3.4.19"/>
    </reaction>
</comment>
<dbReference type="AlphaFoldDB" id="A0A6L5YW07"/>
<keyword evidence="1 6" id="KW-0436">Ligase</keyword>
<dbReference type="InterPro" id="IPR012795">
    <property type="entry name" value="tRNA_Ile_lys_synt_N"/>
</dbReference>
<dbReference type="GO" id="GO:0006400">
    <property type="term" value="P:tRNA modification"/>
    <property type="evidence" value="ECO:0007669"/>
    <property type="project" value="UniProtKB-UniRule"/>
</dbReference>
<evidence type="ECO:0000256" key="2">
    <source>
        <dbReference type="ARBA" id="ARBA00022694"/>
    </source>
</evidence>
<proteinExistence type="inferred from homology"/>
<keyword evidence="6" id="KW-0963">Cytoplasm</keyword>
<comment type="function">
    <text evidence="6">Ligates lysine onto the cytidine present at position 34 of the AUA codon-specific tRNA(Ile) that contains the anticodon CAU, in an ATP-dependent manner. Cytidine is converted to lysidine, thus changing the amino acid specificity of the tRNA from methionine to isoleucine.</text>
</comment>